<dbReference type="CDD" id="cd00090">
    <property type="entry name" value="HTH_ARSR"/>
    <property type="match status" value="1"/>
</dbReference>
<dbReference type="InterPro" id="IPR011991">
    <property type="entry name" value="ArsR-like_HTH"/>
</dbReference>
<comment type="caution">
    <text evidence="2">The sequence shown here is derived from an EMBL/GenBank/DDBJ whole genome shotgun (WGS) entry which is preliminary data.</text>
</comment>
<dbReference type="InterPro" id="IPR036388">
    <property type="entry name" value="WH-like_DNA-bd_sf"/>
</dbReference>
<gene>
    <name evidence="2" type="ORF">EV695_0730</name>
</gene>
<evidence type="ECO:0000313" key="2">
    <source>
        <dbReference type="EMBL" id="TCJ88870.1"/>
    </source>
</evidence>
<dbReference type="RefSeq" id="WP_131904542.1">
    <property type="nucleotide sequence ID" value="NZ_BAAAFU010000008.1"/>
</dbReference>
<dbReference type="PANTHER" id="PTHR38600">
    <property type="entry name" value="TRANSCRIPTIONAL REGULATORY PROTEIN"/>
    <property type="match status" value="1"/>
</dbReference>
<dbReference type="AlphaFoldDB" id="A0A4R1F5W4"/>
<dbReference type="PANTHER" id="PTHR38600:SF2">
    <property type="entry name" value="SLL0088 PROTEIN"/>
    <property type="match status" value="1"/>
</dbReference>
<dbReference type="InterPro" id="IPR001845">
    <property type="entry name" value="HTH_ArsR_DNA-bd_dom"/>
</dbReference>
<evidence type="ECO:0000259" key="1">
    <source>
        <dbReference type="PROSITE" id="PS50987"/>
    </source>
</evidence>
<reference evidence="2 3" key="1">
    <citation type="submission" date="2019-03" db="EMBL/GenBank/DDBJ databases">
        <title>Genomic Encyclopedia of Type Strains, Phase IV (KMG-IV): sequencing the most valuable type-strain genomes for metagenomic binning, comparative biology and taxonomic classification.</title>
        <authorList>
            <person name="Goeker M."/>
        </authorList>
    </citation>
    <scope>NUCLEOTIDE SEQUENCE [LARGE SCALE GENOMIC DNA]</scope>
    <source>
        <strain evidence="2 3">DSM 24830</strain>
    </source>
</reference>
<name>A0A4R1F5W4_9GAMM</name>
<sequence>MTDKLQQSFKALADPSRREILLHLSKQDMTIKEVSEHFDMTRAAVKKHLTILQQGNLISIEKSGRERINSLKPEGLKTVTNWMAYFDSFWDQKLNNLQQAMTNYTQEKDQIKK</sequence>
<evidence type="ECO:0000313" key="3">
    <source>
        <dbReference type="Proteomes" id="UP000294887"/>
    </source>
</evidence>
<feature type="domain" description="HTH arsR-type" evidence="1">
    <location>
        <begin position="1"/>
        <end position="101"/>
    </location>
</feature>
<dbReference type="EMBL" id="SMFQ01000002">
    <property type="protein sequence ID" value="TCJ88870.1"/>
    <property type="molecule type" value="Genomic_DNA"/>
</dbReference>
<dbReference type="NCBIfam" id="NF033788">
    <property type="entry name" value="HTH_metalloreg"/>
    <property type="match status" value="1"/>
</dbReference>
<accession>A0A4R1F5W4</accession>
<dbReference type="PRINTS" id="PR00778">
    <property type="entry name" value="HTHARSR"/>
</dbReference>
<dbReference type="PROSITE" id="PS50987">
    <property type="entry name" value="HTH_ARSR_2"/>
    <property type="match status" value="1"/>
</dbReference>
<dbReference type="Gene3D" id="1.10.10.10">
    <property type="entry name" value="Winged helix-like DNA-binding domain superfamily/Winged helix DNA-binding domain"/>
    <property type="match status" value="1"/>
</dbReference>
<proteinExistence type="predicted"/>
<dbReference type="InterPro" id="IPR036390">
    <property type="entry name" value="WH_DNA-bd_sf"/>
</dbReference>
<dbReference type="Proteomes" id="UP000294887">
    <property type="component" value="Unassembled WGS sequence"/>
</dbReference>
<organism evidence="2 3">
    <name type="scientific">Cocleimonas flava</name>
    <dbReference type="NCBI Taxonomy" id="634765"/>
    <lineage>
        <taxon>Bacteria</taxon>
        <taxon>Pseudomonadati</taxon>
        <taxon>Pseudomonadota</taxon>
        <taxon>Gammaproteobacteria</taxon>
        <taxon>Thiotrichales</taxon>
        <taxon>Thiotrichaceae</taxon>
        <taxon>Cocleimonas</taxon>
    </lineage>
</organism>
<dbReference type="OrthoDB" id="46768at2"/>
<protein>
    <submittedName>
        <fullName evidence="2">ArsR family transcriptional regulator</fullName>
    </submittedName>
</protein>
<dbReference type="GO" id="GO:0003700">
    <property type="term" value="F:DNA-binding transcription factor activity"/>
    <property type="evidence" value="ECO:0007669"/>
    <property type="project" value="InterPro"/>
</dbReference>
<keyword evidence="3" id="KW-1185">Reference proteome</keyword>
<dbReference type="SUPFAM" id="SSF46785">
    <property type="entry name" value="Winged helix' DNA-binding domain"/>
    <property type="match status" value="1"/>
</dbReference>
<dbReference type="Pfam" id="PF01022">
    <property type="entry name" value="HTH_5"/>
    <property type="match status" value="1"/>
</dbReference>
<dbReference type="SMART" id="SM00418">
    <property type="entry name" value="HTH_ARSR"/>
    <property type="match status" value="1"/>
</dbReference>